<dbReference type="Proteomes" id="UP000509478">
    <property type="component" value="Chromosome"/>
</dbReference>
<keyword evidence="1" id="KW-0472">Membrane</keyword>
<dbReference type="InterPro" id="IPR008993">
    <property type="entry name" value="TIMP-like_OB-fold"/>
</dbReference>
<accession>A0A7D5RBK9</accession>
<organism evidence="2 3">
    <name type="scientific">Nitrosopumilus ureiphilus</name>
    <dbReference type="NCBI Taxonomy" id="1470067"/>
    <lineage>
        <taxon>Archaea</taxon>
        <taxon>Nitrososphaerota</taxon>
        <taxon>Nitrososphaeria</taxon>
        <taxon>Nitrosopumilales</taxon>
        <taxon>Nitrosopumilaceae</taxon>
        <taxon>Nitrosopumilus</taxon>
    </lineage>
</organism>
<evidence type="ECO:0000313" key="3">
    <source>
        <dbReference type="Proteomes" id="UP000509478"/>
    </source>
</evidence>
<evidence type="ECO:0000313" key="2">
    <source>
        <dbReference type="EMBL" id="QLH07062.1"/>
    </source>
</evidence>
<dbReference type="AlphaFoldDB" id="A0A7D5RBK9"/>
<keyword evidence="3" id="KW-1185">Reference proteome</keyword>
<gene>
    <name evidence="2" type="ORF">C5F50_08270</name>
</gene>
<proteinExistence type="predicted"/>
<dbReference type="Gene3D" id="2.40.50.120">
    <property type="match status" value="1"/>
</dbReference>
<evidence type="ECO:0000256" key="1">
    <source>
        <dbReference type="SAM" id="Phobius"/>
    </source>
</evidence>
<keyword evidence="1" id="KW-1133">Transmembrane helix</keyword>
<name>A0A7D5RBK9_9ARCH</name>
<feature type="transmembrane region" description="Helical" evidence="1">
    <location>
        <begin position="204"/>
        <end position="221"/>
    </location>
</feature>
<protein>
    <submittedName>
        <fullName evidence="2">Uncharacterized protein</fullName>
    </submittedName>
</protein>
<keyword evidence="1" id="KW-0812">Transmembrane</keyword>
<dbReference type="KEGG" id="nue:C5F50_08270"/>
<dbReference type="EMBL" id="CP026995">
    <property type="protein sequence ID" value="QLH07062.1"/>
    <property type="molecule type" value="Genomic_DNA"/>
</dbReference>
<reference evidence="2 3" key="1">
    <citation type="submission" date="2018-02" db="EMBL/GenBank/DDBJ databases">
        <title>Complete genome of Nitrosopumilus ureaphilus PS0.</title>
        <authorList>
            <person name="Qin W."/>
            <person name="Zheng Y."/>
            <person name="Stahl D.A."/>
        </authorList>
    </citation>
    <scope>NUCLEOTIDE SEQUENCE [LARGE SCALE GENOMIC DNA]</scope>
    <source>
        <strain evidence="2 3">PS0</strain>
    </source>
</reference>
<sequence>MTLVIISHMGFVSSISASQCISGKSLEDHFDDSDYVFSGKVISINILEQNVEPKETFLVDDKWEPIEPDLSLSLTPAEVTIQVFYSWKGNVTDKIIVKPFVTMEPLGFQFIDGESYLVFAENIEWSDYPVVTGCGNTKPLSESFDTIRLVEQLANSDSQSEKDIEVNCNDYKDASDEIINGDIGPVVPISELQAFVIIDDFTDLVLIVLGIVGISVGIIIWRNRK</sequence>